<evidence type="ECO:0000259" key="7">
    <source>
        <dbReference type="PROSITE" id="PS50110"/>
    </source>
</evidence>
<protein>
    <submittedName>
        <fullName evidence="8">Response regulator</fullName>
    </submittedName>
</protein>
<gene>
    <name evidence="8" type="ORF">ACFPOF_19560</name>
</gene>
<dbReference type="Proteomes" id="UP001596113">
    <property type="component" value="Unassembled WGS sequence"/>
</dbReference>
<evidence type="ECO:0000256" key="1">
    <source>
        <dbReference type="ARBA" id="ARBA00005820"/>
    </source>
</evidence>
<evidence type="ECO:0000313" key="8">
    <source>
        <dbReference type="EMBL" id="MFC5404944.1"/>
    </source>
</evidence>
<name>A0ABW0HWK4_9BACL</name>
<organism evidence="8 9">
    <name type="scientific">Cohnella soli</name>
    <dbReference type="NCBI Taxonomy" id="425005"/>
    <lineage>
        <taxon>Bacteria</taxon>
        <taxon>Bacillati</taxon>
        <taxon>Bacillota</taxon>
        <taxon>Bacilli</taxon>
        <taxon>Bacillales</taxon>
        <taxon>Paenibacillaceae</taxon>
        <taxon>Cohnella</taxon>
    </lineage>
</organism>
<comment type="similarity">
    <text evidence="1">Belongs to the AfsR/DnrI/RedD regulatory family.</text>
</comment>
<dbReference type="SUPFAM" id="SSF52172">
    <property type="entry name" value="CheY-like"/>
    <property type="match status" value="1"/>
</dbReference>
<dbReference type="InterPro" id="IPR011006">
    <property type="entry name" value="CheY-like_superfamily"/>
</dbReference>
<evidence type="ECO:0000256" key="3">
    <source>
        <dbReference type="ARBA" id="ARBA00023015"/>
    </source>
</evidence>
<comment type="caution">
    <text evidence="8">The sequence shown here is derived from an EMBL/GenBank/DDBJ whole genome shotgun (WGS) entry which is preliminary data.</text>
</comment>
<dbReference type="Pfam" id="PF00072">
    <property type="entry name" value="Response_reg"/>
    <property type="match status" value="1"/>
</dbReference>
<dbReference type="InterPro" id="IPR051677">
    <property type="entry name" value="AfsR-DnrI-RedD_regulator"/>
</dbReference>
<dbReference type="SUPFAM" id="SSF46894">
    <property type="entry name" value="C-terminal effector domain of the bipartite response regulators"/>
    <property type="match status" value="1"/>
</dbReference>
<evidence type="ECO:0000256" key="6">
    <source>
        <dbReference type="PROSITE-ProRule" id="PRU00169"/>
    </source>
</evidence>
<dbReference type="EMBL" id="JBHSMI010000028">
    <property type="protein sequence ID" value="MFC5404944.1"/>
    <property type="molecule type" value="Genomic_DNA"/>
</dbReference>
<dbReference type="Gene3D" id="1.25.40.10">
    <property type="entry name" value="Tetratricopeptide repeat domain"/>
    <property type="match status" value="1"/>
</dbReference>
<dbReference type="InterPro" id="IPR005158">
    <property type="entry name" value="BTAD"/>
</dbReference>
<dbReference type="Gene3D" id="1.10.10.10">
    <property type="entry name" value="Winged helix-like DNA-binding domain superfamily/Winged helix DNA-binding domain"/>
    <property type="match status" value="1"/>
</dbReference>
<keyword evidence="5" id="KW-0804">Transcription</keyword>
<dbReference type="InterPro" id="IPR011990">
    <property type="entry name" value="TPR-like_helical_dom_sf"/>
</dbReference>
<dbReference type="InterPro" id="IPR001789">
    <property type="entry name" value="Sig_transdc_resp-reg_receiver"/>
</dbReference>
<evidence type="ECO:0000256" key="5">
    <source>
        <dbReference type="ARBA" id="ARBA00023163"/>
    </source>
</evidence>
<keyword evidence="9" id="KW-1185">Reference proteome</keyword>
<evidence type="ECO:0000256" key="2">
    <source>
        <dbReference type="ARBA" id="ARBA00023012"/>
    </source>
</evidence>
<feature type="modified residue" description="4-aspartylphosphate" evidence="6">
    <location>
        <position position="53"/>
    </location>
</feature>
<dbReference type="InterPro" id="IPR001867">
    <property type="entry name" value="OmpR/PhoB-type_DNA-bd"/>
</dbReference>
<evidence type="ECO:0000256" key="4">
    <source>
        <dbReference type="ARBA" id="ARBA00023125"/>
    </source>
</evidence>
<dbReference type="Pfam" id="PF03704">
    <property type="entry name" value="BTAD"/>
    <property type="match status" value="1"/>
</dbReference>
<feature type="domain" description="Response regulatory" evidence="7">
    <location>
        <begin position="2"/>
        <end position="116"/>
    </location>
</feature>
<evidence type="ECO:0000313" key="9">
    <source>
        <dbReference type="Proteomes" id="UP001596113"/>
    </source>
</evidence>
<dbReference type="PANTHER" id="PTHR35807">
    <property type="entry name" value="TRANSCRIPTIONAL REGULATOR REDD-RELATED"/>
    <property type="match status" value="1"/>
</dbReference>
<dbReference type="SMART" id="SM00862">
    <property type="entry name" value="Trans_reg_C"/>
    <property type="match status" value="1"/>
</dbReference>
<sequence length="378" mass="43143">MRLILLDDEPLALRSLGAQLGKIDEIEIVGSFINPVEALAQAESLKPDAVFVDIDMPQLSGLEFADRLLAMDDSITVVFVTAYDDYAIKAFELNALDYLLKPVHPSRLALTVSRLQKQMVSGTVSSGLHAKPLSFKTAIQTCPCLVVEDKGGEPLSWRTVKAKELFAYMVHKRGQPVRKETLLELLWPDVDEKKGYAQMYTAIYQLRKSFKKSDLGIDLVNSGDGYLLKEDSVTIDAFEWEKELRALQELDADTEERHASVFSSYPGDYLLEHDYDWAEGERQRLRNLRYRHGLALCRYWSETNRGKEAADAYEKLLTEFPYAEEIYEALIVLYDREGYGSLAMRQYEALEIMLHSEFGEAPSEAARKLYEQLRDKQQ</sequence>
<dbReference type="SUPFAM" id="SSF48452">
    <property type="entry name" value="TPR-like"/>
    <property type="match status" value="1"/>
</dbReference>
<dbReference type="Gene3D" id="3.40.50.2300">
    <property type="match status" value="1"/>
</dbReference>
<dbReference type="PANTHER" id="PTHR35807:SF2">
    <property type="entry name" value="TRANSCRIPTIONAL ACTIVATOR DOMAIN"/>
    <property type="match status" value="1"/>
</dbReference>
<dbReference type="SMART" id="SM01043">
    <property type="entry name" value="BTAD"/>
    <property type="match status" value="1"/>
</dbReference>
<dbReference type="SMART" id="SM00448">
    <property type="entry name" value="REC"/>
    <property type="match status" value="1"/>
</dbReference>
<keyword evidence="3" id="KW-0805">Transcription regulation</keyword>
<dbReference type="InterPro" id="IPR036388">
    <property type="entry name" value="WH-like_DNA-bd_sf"/>
</dbReference>
<dbReference type="RefSeq" id="WP_378135691.1">
    <property type="nucleotide sequence ID" value="NZ_JBHSMI010000028.1"/>
</dbReference>
<proteinExistence type="inferred from homology"/>
<accession>A0ABW0HWK4</accession>
<keyword evidence="6" id="KW-0597">Phosphoprotein</keyword>
<keyword evidence="4" id="KW-0238">DNA-binding</keyword>
<reference evidence="9" key="1">
    <citation type="journal article" date="2019" name="Int. J. Syst. Evol. Microbiol.">
        <title>The Global Catalogue of Microorganisms (GCM) 10K type strain sequencing project: providing services to taxonomists for standard genome sequencing and annotation.</title>
        <authorList>
            <consortium name="The Broad Institute Genomics Platform"/>
            <consortium name="The Broad Institute Genome Sequencing Center for Infectious Disease"/>
            <person name="Wu L."/>
            <person name="Ma J."/>
        </authorList>
    </citation>
    <scope>NUCLEOTIDE SEQUENCE [LARGE SCALE GENOMIC DNA]</scope>
    <source>
        <strain evidence="9">CGMCC 1.18575</strain>
    </source>
</reference>
<keyword evidence="2" id="KW-0902">Two-component regulatory system</keyword>
<dbReference type="PROSITE" id="PS50110">
    <property type="entry name" value="RESPONSE_REGULATORY"/>
    <property type="match status" value="1"/>
</dbReference>
<dbReference type="InterPro" id="IPR016032">
    <property type="entry name" value="Sig_transdc_resp-reg_C-effctor"/>
</dbReference>